<protein>
    <submittedName>
        <fullName evidence="5">UDP-N-acetyl-D-glucosamine dehydrogenase</fullName>
    </submittedName>
</protein>
<dbReference type="PANTHER" id="PTHR43491:SF1">
    <property type="entry name" value="UDP-N-ACETYL-D-MANNOSAMINE DEHYDROGENASE"/>
    <property type="match status" value="1"/>
</dbReference>
<dbReference type="Pfam" id="PF03720">
    <property type="entry name" value="UDPG_MGDP_dh_C"/>
    <property type="match status" value="1"/>
</dbReference>
<evidence type="ECO:0000256" key="3">
    <source>
        <dbReference type="PIRNR" id="PIRNR000124"/>
    </source>
</evidence>
<comment type="similarity">
    <text evidence="3">Belongs to the UDP-glucose/GDP-mannose dehydrogenase family.</text>
</comment>
<dbReference type="Gene3D" id="3.40.50.720">
    <property type="entry name" value="NAD(P)-binding Rossmann-like Domain"/>
    <property type="match status" value="2"/>
</dbReference>
<feature type="domain" description="UDP-glucose/GDP-mannose dehydrogenase C-terminal" evidence="4">
    <location>
        <begin position="329"/>
        <end position="430"/>
    </location>
</feature>
<dbReference type="InterPro" id="IPR014027">
    <property type="entry name" value="UDP-Glc/GDP-Man_DH_C"/>
</dbReference>
<evidence type="ECO:0000259" key="4">
    <source>
        <dbReference type="SMART" id="SM00984"/>
    </source>
</evidence>
<evidence type="ECO:0000313" key="5">
    <source>
        <dbReference type="EMBL" id="OGZ18322.1"/>
    </source>
</evidence>
<accession>A0A1G2DY51</accession>
<dbReference type="InterPro" id="IPR036291">
    <property type="entry name" value="NAD(P)-bd_dom_sf"/>
</dbReference>
<proteinExistence type="inferred from homology"/>
<dbReference type="SUPFAM" id="SSF48179">
    <property type="entry name" value="6-phosphogluconate dehydrogenase C-terminal domain-like"/>
    <property type="match status" value="1"/>
</dbReference>
<dbReference type="PIRSF" id="PIRSF500136">
    <property type="entry name" value="UDP_ManNAc_DH"/>
    <property type="match status" value="1"/>
</dbReference>
<dbReference type="GO" id="GO:0016628">
    <property type="term" value="F:oxidoreductase activity, acting on the CH-CH group of donors, NAD or NADP as acceptor"/>
    <property type="evidence" value="ECO:0007669"/>
    <property type="project" value="InterPro"/>
</dbReference>
<dbReference type="InterPro" id="IPR014026">
    <property type="entry name" value="UDP-Glc/GDP-Man_DH_dimer"/>
</dbReference>
<dbReference type="SUPFAM" id="SSF51735">
    <property type="entry name" value="NAD(P)-binding Rossmann-fold domains"/>
    <property type="match status" value="1"/>
</dbReference>
<dbReference type="GO" id="GO:0051287">
    <property type="term" value="F:NAD binding"/>
    <property type="evidence" value="ECO:0007669"/>
    <property type="project" value="InterPro"/>
</dbReference>
<dbReference type="AlphaFoldDB" id="A0A1G2DY51"/>
<dbReference type="Pfam" id="PF03721">
    <property type="entry name" value="UDPG_MGDP_dh_N"/>
    <property type="match status" value="1"/>
</dbReference>
<dbReference type="PIRSF" id="PIRSF000124">
    <property type="entry name" value="UDPglc_GDPman_dh"/>
    <property type="match status" value="1"/>
</dbReference>
<keyword evidence="2" id="KW-0520">NAD</keyword>
<organism evidence="5 6">
    <name type="scientific">Candidatus Nealsonbacteria bacterium RBG_13_38_11</name>
    <dbReference type="NCBI Taxonomy" id="1801662"/>
    <lineage>
        <taxon>Bacteria</taxon>
        <taxon>Candidatus Nealsoniibacteriota</taxon>
    </lineage>
</organism>
<dbReference type="NCBIfam" id="TIGR03026">
    <property type="entry name" value="NDP-sugDHase"/>
    <property type="match status" value="1"/>
</dbReference>
<dbReference type="GO" id="GO:0016616">
    <property type="term" value="F:oxidoreductase activity, acting on the CH-OH group of donors, NAD or NADP as acceptor"/>
    <property type="evidence" value="ECO:0007669"/>
    <property type="project" value="InterPro"/>
</dbReference>
<sequence>MNSLENLIKNKKAKVAVIGLGYVGLPSAVEIAKAGYKVFGIDTKKQRVDSVNKGKSYVLDIPSKELKGLVRSKKIISFNNHKSLKKADIILICVPTPLDKNKVPDVSYIRSTVQEIAKYLKKGQLIILESSTYPGTTREVILPELGKRKMKVGRDFYLAFSPERIDPGNKEYKLKNIPRVVGGITKKCTKLATDFYRSFITARVMPLSSAEAAEMTKILENTFRLVNISMINELALLCGKMGIDVWEVIEAATTKPYGFMPFYPSPKLGGHCIPLDPFYLSYKAKEYNFWTRFIELAGEINEQMPHAVVTKVIWALNLKNKSVRSSKILVWGAAYKKDIGDPRESAIYDIIPDLMRKGAEISYFDPYIPKILLKSGFLKKPIILKSVEYNPKILKNYDLVLILTDHSGFNYDEVAKKSKLVVDIRNAIESRKHKNVSWL</sequence>
<dbReference type="SUPFAM" id="SSF52413">
    <property type="entry name" value="UDP-glucose/GDP-mannose dehydrogenase C-terminal domain"/>
    <property type="match status" value="1"/>
</dbReference>
<keyword evidence="1" id="KW-0560">Oxidoreductase</keyword>
<dbReference type="InterPro" id="IPR001732">
    <property type="entry name" value="UDP-Glc/GDP-Man_DH_N"/>
</dbReference>
<dbReference type="SMART" id="SM00984">
    <property type="entry name" value="UDPG_MGDP_dh_C"/>
    <property type="match status" value="1"/>
</dbReference>
<name>A0A1G2DY51_9BACT</name>
<dbReference type="InterPro" id="IPR036220">
    <property type="entry name" value="UDP-Glc/GDP-Man_DH_C_sf"/>
</dbReference>
<evidence type="ECO:0000256" key="1">
    <source>
        <dbReference type="ARBA" id="ARBA00023002"/>
    </source>
</evidence>
<dbReference type="GO" id="GO:0000271">
    <property type="term" value="P:polysaccharide biosynthetic process"/>
    <property type="evidence" value="ECO:0007669"/>
    <property type="project" value="InterPro"/>
</dbReference>
<evidence type="ECO:0000313" key="6">
    <source>
        <dbReference type="Proteomes" id="UP000176662"/>
    </source>
</evidence>
<reference evidence="5 6" key="1">
    <citation type="journal article" date="2016" name="Nat. Commun.">
        <title>Thousands of microbial genomes shed light on interconnected biogeochemical processes in an aquifer system.</title>
        <authorList>
            <person name="Anantharaman K."/>
            <person name="Brown C.T."/>
            <person name="Hug L.A."/>
            <person name="Sharon I."/>
            <person name="Castelle C.J."/>
            <person name="Probst A.J."/>
            <person name="Thomas B.C."/>
            <person name="Singh A."/>
            <person name="Wilkins M.J."/>
            <person name="Karaoz U."/>
            <person name="Brodie E.L."/>
            <person name="Williams K.H."/>
            <person name="Hubbard S.S."/>
            <person name="Banfield J.F."/>
        </authorList>
    </citation>
    <scope>NUCLEOTIDE SEQUENCE [LARGE SCALE GENOMIC DNA]</scope>
</reference>
<gene>
    <name evidence="5" type="ORF">A2Z68_00280</name>
</gene>
<comment type="caution">
    <text evidence="5">The sequence shown here is derived from an EMBL/GenBank/DDBJ whole genome shotgun (WGS) entry which is preliminary data.</text>
</comment>
<dbReference type="PANTHER" id="PTHR43491">
    <property type="entry name" value="UDP-N-ACETYL-D-MANNOSAMINE DEHYDROGENASE"/>
    <property type="match status" value="1"/>
</dbReference>
<dbReference type="EMBL" id="MHLX01000042">
    <property type="protein sequence ID" value="OGZ18322.1"/>
    <property type="molecule type" value="Genomic_DNA"/>
</dbReference>
<dbReference type="InterPro" id="IPR028359">
    <property type="entry name" value="UDP_ManNAc/GlcNAc_DH"/>
</dbReference>
<dbReference type="Proteomes" id="UP000176662">
    <property type="component" value="Unassembled WGS sequence"/>
</dbReference>
<evidence type="ECO:0000256" key="2">
    <source>
        <dbReference type="ARBA" id="ARBA00023027"/>
    </source>
</evidence>
<dbReference type="Pfam" id="PF00984">
    <property type="entry name" value="UDPG_MGDP_dh"/>
    <property type="match status" value="1"/>
</dbReference>
<dbReference type="InterPro" id="IPR008927">
    <property type="entry name" value="6-PGluconate_DH-like_C_sf"/>
</dbReference>
<dbReference type="InterPro" id="IPR017476">
    <property type="entry name" value="UDP-Glc/GDP-Man"/>
</dbReference>